<organism evidence="3 4">
    <name type="scientific">Rhodopseudomonas pentothenatexigens</name>
    <dbReference type="NCBI Taxonomy" id="999699"/>
    <lineage>
        <taxon>Bacteria</taxon>
        <taxon>Pseudomonadati</taxon>
        <taxon>Pseudomonadota</taxon>
        <taxon>Alphaproteobacteria</taxon>
        <taxon>Hyphomicrobiales</taxon>
        <taxon>Nitrobacteraceae</taxon>
        <taxon>Rhodopseudomonas</taxon>
    </lineage>
</organism>
<dbReference type="EMBL" id="QRDT01000059">
    <property type="protein sequence ID" value="RED21049.1"/>
    <property type="molecule type" value="Genomic_DNA"/>
</dbReference>
<dbReference type="PROSITE" id="PS51186">
    <property type="entry name" value="GNAT"/>
    <property type="match status" value="1"/>
</dbReference>
<dbReference type="SUPFAM" id="SSF55729">
    <property type="entry name" value="Acyl-CoA N-acyltransferases (Nat)"/>
    <property type="match status" value="1"/>
</dbReference>
<accession>A0A336JWU8</accession>
<dbReference type="Proteomes" id="UP000256343">
    <property type="component" value="Unassembled WGS sequence"/>
</dbReference>
<keyword evidence="3" id="KW-0808">Transferase</keyword>
<reference evidence="3 4" key="1">
    <citation type="submission" date="2017-08" db="EMBL/GenBank/DDBJ databases">
        <authorList>
            <person name="de Groot N.N."/>
        </authorList>
    </citation>
    <scope>NUCLEOTIDE SEQUENCE [LARGE SCALE GENOMIC DNA]</scope>
    <source>
        <strain evidence="3 4">JA575</strain>
    </source>
</reference>
<dbReference type="Proteomes" id="UP000252631">
    <property type="component" value="Unassembled WGS sequence"/>
</dbReference>
<dbReference type="AlphaFoldDB" id="A0A336JWU8"/>
<keyword evidence="5" id="KW-1185">Reference proteome</keyword>
<proteinExistence type="predicted"/>
<evidence type="ECO:0000313" key="3">
    <source>
        <dbReference type="EMBL" id="SSW93778.1"/>
    </source>
</evidence>
<dbReference type="Gene3D" id="3.40.630.30">
    <property type="match status" value="1"/>
</dbReference>
<dbReference type="Pfam" id="PF00583">
    <property type="entry name" value="Acetyltransf_1"/>
    <property type="match status" value="1"/>
</dbReference>
<evidence type="ECO:0000313" key="4">
    <source>
        <dbReference type="Proteomes" id="UP000252631"/>
    </source>
</evidence>
<evidence type="ECO:0000259" key="1">
    <source>
        <dbReference type="PROSITE" id="PS51186"/>
    </source>
</evidence>
<evidence type="ECO:0000313" key="2">
    <source>
        <dbReference type="EMBL" id="RED21049.1"/>
    </source>
</evidence>
<dbReference type="EMBL" id="UFQQ01000059">
    <property type="protein sequence ID" value="SSW93778.1"/>
    <property type="molecule type" value="Genomic_DNA"/>
</dbReference>
<dbReference type="OrthoDB" id="9786032at2"/>
<evidence type="ECO:0000313" key="5">
    <source>
        <dbReference type="Proteomes" id="UP000256343"/>
    </source>
</evidence>
<sequence length="177" mass="19674">MVDDQSVTLELAAERDWPEFGRQLQEAFAVAVIEQFGTLSDGPIPSDDDVRRSLAAPGAVVYHVVAGGTRVGGAVVTIDPVTKCNSLDFFFIAVGAHGRGLGLAAWRAIERRYPQTRVWQTHTPYFERRNIHFYVNKCGFKIVEYYSDRHPDPHHPDGDGGPPDGGFFKFEKQVMPA</sequence>
<dbReference type="InterPro" id="IPR016181">
    <property type="entry name" value="Acyl_CoA_acyltransferase"/>
</dbReference>
<name>A0A336JWU8_9BRAD</name>
<dbReference type="InterPro" id="IPR000182">
    <property type="entry name" value="GNAT_dom"/>
</dbReference>
<dbReference type="RefSeq" id="WP_114361125.1">
    <property type="nucleotide sequence ID" value="NZ_QRDT01000059.1"/>
</dbReference>
<reference evidence="2 5" key="2">
    <citation type="submission" date="2018-07" db="EMBL/GenBank/DDBJ databases">
        <title>Genomic Encyclopedia of Archaeal and Bacterial Type Strains, Phase II (KMG-II): from individual species to whole genera.</title>
        <authorList>
            <person name="Goeker M."/>
        </authorList>
    </citation>
    <scope>NUCLEOTIDE SEQUENCE [LARGE SCALE GENOMIC DNA]</scope>
    <source>
        <strain evidence="2 5">JA575</strain>
    </source>
</reference>
<feature type="domain" description="N-acetyltransferase" evidence="1">
    <location>
        <begin position="7"/>
        <end position="159"/>
    </location>
</feature>
<protein>
    <submittedName>
        <fullName evidence="3">Acetyltransferase (GNAT) family protein</fullName>
    </submittedName>
</protein>
<gene>
    <name evidence="2" type="ORF">BJ125_1593</name>
    <name evidence="3" type="ORF">SAMN05892882_1593</name>
</gene>
<dbReference type="GO" id="GO:0016747">
    <property type="term" value="F:acyltransferase activity, transferring groups other than amino-acyl groups"/>
    <property type="evidence" value="ECO:0007669"/>
    <property type="project" value="InterPro"/>
</dbReference>